<dbReference type="GO" id="GO:0005737">
    <property type="term" value="C:cytoplasm"/>
    <property type="evidence" value="ECO:0007669"/>
    <property type="project" value="TreeGrafter"/>
</dbReference>
<feature type="domain" description="Methyltransferase type 11" evidence="3">
    <location>
        <begin position="59"/>
        <end position="147"/>
    </location>
</feature>
<dbReference type="GO" id="GO:0002098">
    <property type="term" value="P:tRNA wobble uridine modification"/>
    <property type="evidence" value="ECO:0007669"/>
    <property type="project" value="TreeGrafter"/>
</dbReference>
<name>A0AAV9WX82_9PEZI</name>
<dbReference type="InterPro" id="IPR013216">
    <property type="entry name" value="Methyltransf_11"/>
</dbReference>
<comment type="caution">
    <text evidence="4">The sequence shown here is derived from an EMBL/GenBank/DDBJ whole genome shotgun (WGS) entry which is preliminary data.</text>
</comment>
<dbReference type="GO" id="GO:0106335">
    <property type="term" value="F:tRNA (5-carboxymethyluridine(34)-5-O)-methyltransferase activity"/>
    <property type="evidence" value="ECO:0007669"/>
    <property type="project" value="TreeGrafter"/>
</dbReference>
<keyword evidence="1 4" id="KW-0489">Methyltransferase</keyword>
<protein>
    <submittedName>
        <fullName evidence="4">tRNA methyltransferase, has a role in tRNA modification, variant 2</fullName>
    </submittedName>
</protein>
<dbReference type="Pfam" id="PF08241">
    <property type="entry name" value="Methyltransf_11"/>
    <property type="match status" value="1"/>
</dbReference>
<evidence type="ECO:0000256" key="1">
    <source>
        <dbReference type="ARBA" id="ARBA00022603"/>
    </source>
</evidence>
<evidence type="ECO:0000259" key="3">
    <source>
        <dbReference type="Pfam" id="PF08241"/>
    </source>
</evidence>
<dbReference type="GO" id="GO:0005634">
    <property type="term" value="C:nucleus"/>
    <property type="evidence" value="ECO:0007669"/>
    <property type="project" value="TreeGrafter"/>
</dbReference>
<dbReference type="EMBL" id="JAVHJO010000014">
    <property type="protein sequence ID" value="KAK6528633.1"/>
    <property type="molecule type" value="Genomic_DNA"/>
</dbReference>
<dbReference type="GO" id="GO:0008757">
    <property type="term" value="F:S-adenosylmethionine-dependent methyltransferase activity"/>
    <property type="evidence" value="ECO:0007669"/>
    <property type="project" value="InterPro"/>
</dbReference>
<evidence type="ECO:0000313" key="4">
    <source>
        <dbReference type="EMBL" id="KAK6528633.1"/>
    </source>
</evidence>
<evidence type="ECO:0000313" key="5">
    <source>
        <dbReference type="Proteomes" id="UP001365542"/>
    </source>
</evidence>
<dbReference type="GO" id="GO:0000049">
    <property type="term" value="F:tRNA binding"/>
    <property type="evidence" value="ECO:0007669"/>
    <property type="project" value="TreeGrafter"/>
</dbReference>
<organism evidence="4 5">
    <name type="scientific">Orbilia ellipsospora</name>
    <dbReference type="NCBI Taxonomy" id="2528407"/>
    <lineage>
        <taxon>Eukaryota</taxon>
        <taxon>Fungi</taxon>
        <taxon>Dikarya</taxon>
        <taxon>Ascomycota</taxon>
        <taxon>Pezizomycotina</taxon>
        <taxon>Orbiliomycetes</taxon>
        <taxon>Orbiliales</taxon>
        <taxon>Orbiliaceae</taxon>
        <taxon>Orbilia</taxon>
    </lineage>
</organism>
<gene>
    <name evidence="4" type="primary">TRM9_1</name>
    <name evidence="4" type="ORF">TWF694_003891</name>
</gene>
<reference evidence="4 5" key="1">
    <citation type="submission" date="2019-10" db="EMBL/GenBank/DDBJ databases">
        <authorList>
            <person name="Palmer J.M."/>
        </authorList>
    </citation>
    <scope>NUCLEOTIDE SEQUENCE [LARGE SCALE GENOMIC DNA]</scope>
    <source>
        <strain evidence="4 5">TWF694</strain>
    </source>
</reference>
<keyword evidence="2" id="KW-0808">Transferase</keyword>
<accession>A0AAV9WX82</accession>
<dbReference type="Gene3D" id="3.40.50.150">
    <property type="entry name" value="Vaccinia Virus protein VP39"/>
    <property type="match status" value="1"/>
</dbReference>
<dbReference type="InterPro" id="IPR029063">
    <property type="entry name" value="SAM-dependent_MTases_sf"/>
</dbReference>
<proteinExistence type="predicted"/>
<dbReference type="PANTHER" id="PTHR13069">
    <property type="entry name" value="ALKYLATED DNA REPAIR PROTEIN ALKB HOMOLOG 8"/>
    <property type="match status" value="1"/>
</dbReference>
<dbReference type="CDD" id="cd02440">
    <property type="entry name" value="AdoMet_MTases"/>
    <property type="match status" value="1"/>
</dbReference>
<dbReference type="AlphaFoldDB" id="A0AAV9WX82"/>
<evidence type="ECO:0000256" key="2">
    <source>
        <dbReference type="ARBA" id="ARBA00022679"/>
    </source>
</evidence>
<dbReference type="SUPFAM" id="SSF53335">
    <property type="entry name" value="S-adenosyl-L-methionine-dependent methyltransferases"/>
    <property type="match status" value="1"/>
</dbReference>
<dbReference type="InterPro" id="IPR051422">
    <property type="entry name" value="AlkB_tRNA_MeTrf/Diox"/>
</dbReference>
<dbReference type="PANTHER" id="PTHR13069:SF21">
    <property type="entry name" value="ALKYLATED DNA REPAIR PROTEIN ALKB HOMOLOG 8"/>
    <property type="match status" value="1"/>
</dbReference>
<keyword evidence="5" id="KW-1185">Reference proteome</keyword>
<dbReference type="GO" id="GO:0030488">
    <property type="term" value="P:tRNA methylation"/>
    <property type="evidence" value="ECO:0007669"/>
    <property type="project" value="TreeGrafter"/>
</dbReference>
<sequence>MSPEQGNTDEDGFKEARYESRHVHQVYDKIATHFSATRYKPWPIVEKFLNSLPLGAVGLDMGCGNGKYLNINPNIFILGSDRCGRLVEIAQQHAASQDVVNADIMDPPYRPSTFDFALSIAVIHHLSTARRRIEAIASILGLLKPGGEGKALVKQPTTSLSCGSIISIKRGNWKVMLSRQGERSSLLDMRKITGGQFLTELENWRKFNISPCEGLST</sequence>
<dbReference type="Proteomes" id="UP001365542">
    <property type="component" value="Unassembled WGS sequence"/>
</dbReference>